<dbReference type="FunFam" id="3.30.710.10:FF:000014">
    <property type="entry name" value="Rho-related BTB domain-containing protein 2 isoform 1"/>
    <property type="match status" value="1"/>
</dbReference>
<dbReference type="SMART" id="SM00174">
    <property type="entry name" value="RHO"/>
    <property type="match status" value="1"/>
</dbReference>
<dbReference type="PROSITE" id="PS51420">
    <property type="entry name" value="RHO"/>
    <property type="match status" value="1"/>
</dbReference>
<evidence type="ECO:0000256" key="4">
    <source>
        <dbReference type="SAM" id="MobiDB-lite"/>
    </source>
</evidence>
<feature type="compositionally biased region" description="Pro residues" evidence="4">
    <location>
        <begin position="334"/>
        <end position="352"/>
    </location>
</feature>
<accession>A0AAJ7TAE1</accession>
<sequence length="963" mass="105993">MSLTNQNGCIMLNLRLSPALHPSQWKWRFITPPTRCQHRPSVSTPANQEAARRWPAISCSARTWHRIGVEPGIRALQLHTGERMEVHADYERSNVEVIKCVVVGDNAVGKTRLICARACSSAPPTHAQAGTHVPTVWAIDHYRACPEVLERSRGMVDDVNVSLRLWDTFGDHHKDRKFAYGRADVVVVCFSIASPVSLAHVRSVWIPEVRQFCPRTPILLAGLQLDLRYAHLDTLNRARRPFCKPLKPSDLLPPDRGREVARSFGLPYYEASVMAGGVGGAGGVVEEGAGAPQHHGVRDIFDNAIRVALLARRGLHFWKTQLKRVRPPLLQAPFLPPKPPRPHVEPPPPLPTPSALSPRPSLSPSNGAAGTVTSSSSSPSSSALAAEAASSLPSFLLTETAATMVESERAADVVFEVAGERVYAHKVFLAMACSKFQELFTSEFANQIAAQDGCQGTNDGGGDGAHAQDGDSASSHARPSGRDPHWSRAIVNVRQEMVDNGFYQQQQLQLGAKSRHRLVVSLGSSFPLDAFLTTLHFLYTGELRDEEAWARGWDALNDGGDDAHEDDADDGDGGGGHGDIDTGGGGDGDGGSGGGGGDDDDDNDDDDDDGEMFRTNRRMFHRRYSSRWHRPIDKEVARTRRGLGAQGDSGVGCVGGGVGLSGIGPPTLHGQLLSDLERRVVRRVSALRSVAAVAEALEVFDLRVMVGNELQSEAFMNTEVTRAFHTRRANRLRDLLARGTLADVVFRTDNGLVPAHKPLLIPSCEWMAAMFSGAFIENFQDEVRLPGTSRACVRALLEYLYTRHVTVSHELNLMELIGMGNRLCMARLVHLAEFHMVRRLEALSDANKDINREVLISLELTQLHNAERLAGWLRHHVCTNFNTVCREYPVKMMKMSAENMAVFEAGRWPPVWYLKEEDFFVRAARERESQEHTAPKTRPAYRFCFWTLGARGSHHASQDSLLQ</sequence>
<evidence type="ECO:0000313" key="7">
    <source>
        <dbReference type="RefSeq" id="XP_032814301.1"/>
    </source>
</evidence>
<dbReference type="InterPro" id="IPR027417">
    <property type="entry name" value="P-loop_NTPase"/>
</dbReference>
<dbReference type="SMART" id="SM00175">
    <property type="entry name" value="RAB"/>
    <property type="match status" value="1"/>
</dbReference>
<keyword evidence="2" id="KW-0547">Nucleotide-binding</keyword>
<dbReference type="KEGG" id="pmrn:116944668"/>
<dbReference type="Gene3D" id="3.30.710.10">
    <property type="entry name" value="Potassium Channel Kv1.1, Chain A"/>
    <property type="match status" value="2"/>
</dbReference>
<dbReference type="AlphaFoldDB" id="A0AAJ7TAE1"/>
<keyword evidence="3" id="KW-0342">GTP-binding</keyword>
<name>A0AAJ7TAE1_PETMA</name>
<feature type="region of interest" description="Disordered" evidence="4">
    <location>
        <begin position="330"/>
        <end position="381"/>
    </location>
</feature>
<feature type="compositionally biased region" description="Gly residues" evidence="4">
    <location>
        <begin position="573"/>
        <end position="596"/>
    </location>
</feature>
<dbReference type="InterPro" id="IPR000210">
    <property type="entry name" value="BTB/POZ_dom"/>
</dbReference>
<feature type="compositionally biased region" description="Acidic residues" evidence="4">
    <location>
        <begin position="597"/>
        <end position="610"/>
    </location>
</feature>
<dbReference type="SMART" id="SM00225">
    <property type="entry name" value="BTB"/>
    <property type="match status" value="2"/>
</dbReference>
<reference evidence="7" key="1">
    <citation type="submission" date="2025-08" db="UniProtKB">
        <authorList>
            <consortium name="RefSeq"/>
        </authorList>
    </citation>
    <scope>IDENTIFICATION</scope>
    <source>
        <tissue evidence="7">Sperm</tissue>
    </source>
</reference>
<dbReference type="Pfam" id="PF00651">
    <property type="entry name" value="BTB"/>
    <property type="match status" value="2"/>
</dbReference>
<evidence type="ECO:0000313" key="6">
    <source>
        <dbReference type="Proteomes" id="UP001318040"/>
    </source>
</evidence>
<keyword evidence="6" id="KW-1185">Reference proteome</keyword>
<feature type="domain" description="BTB" evidence="5">
    <location>
        <begin position="411"/>
        <end position="547"/>
    </location>
</feature>
<organism evidence="6 7">
    <name type="scientific">Petromyzon marinus</name>
    <name type="common">Sea lamprey</name>
    <dbReference type="NCBI Taxonomy" id="7757"/>
    <lineage>
        <taxon>Eukaryota</taxon>
        <taxon>Metazoa</taxon>
        <taxon>Chordata</taxon>
        <taxon>Craniata</taxon>
        <taxon>Vertebrata</taxon>
        <taxon>Cyclostomata</taxon>
        <taxon>Hyperoartia</taxon>
        <taxon>Petromyzontiformes</taxon>
        <taxon>Petromyzontidae</taxon>
        <taxon>Petromyzon</taxon>
    </lineage>
</organism>
<evidence type="ECO:0000256" key="3">
    <source>
        <dbReference type="ARBA" id="ARBA00023134"/>
    </source>
</evidence>
<dbReference type="GO" id="GO:0007264">
    <property type="term" value="P:small GTPase-mediated signal transduction"/>
    <property type="evidence" value="ECO:0007669"/>
    <property type="project" value="InterPro"/>
</dbReference>
<dbReference type="InterPro" id="IPR003578">
    <property type="entry name" value="Small_GTPase_Rho"/>
</dbReference>
<dbReference type="RefSeq" id="XP_032814301.1">
    <property type="nucleotide sequence ID" value="XM_032958410.1"/>
</dbReference>
<dbReference type="Gene3D" id="3.40.50.300">
    <property type="entry name" value="P-loop containing nucleotide triphosphate hydrolases"/>
    <property type="match status" value="1"/>
</dbReference>
<feature type="region of interest" description="Disordered" evidence="4">
    <location>
        <begin position="560"/>
        <end position="614"/>
    </location>
</feature>
<dbReference type="GO" id="GO:0003924">
    <property type="term" value="F:GTPase activity"/>
    <property type="evidence" value="ECO:0007669"/>
    <property type="project" value="InterPro"/>
</dbReference>
<dbReference type="SUPFAM" id="SSF52540">
    <property type="entry name" value="P-loop containing nucleoside triphosphate hydrolases"/>
    <property type="match status" value="1"/>
</dbReference>
<dbReference type="PROSITE" id="PS50097">
    <property type="entry name" value="BTB"/>
    <property type="match status" value="2"/>
</dbReference>
<dbReference type="FunFam" id="3.40.50.300:FF:000177">
    <property type="entry name" value="Rho-related BTB domain-containing protein 2"/>
    <property type="match status" value="1"/>
</dbReference>
<evidence type="ECO:0000256" key="2">
    <source>
        <dbReference type="ARBA" id="ARBA00022741"/>
    </source>
</evidence>
<evidence type="ECO:0000259" key="5">
    <source>
        <dbReference type="PROSITE" id="PS50097"/>
    </source>
</evidence>
<feature type="domain" description="BTB" evidence="5">
    <location>
        <begin position="742"/>
        <end position="809"/>
    </location>
</feature>
<dbReference type="SUPFAM" id="SSF54695">
    <property type="entry name" value="POZ domain"/>
    <property type="match status" value="2"/>
</dbReference>
<dbReference type="InterPro" id="IPR001806">
    <property type="entry name" value="Small_GTPase"/>
</dbReference>
<dbReference type="GO" id="GO:0005525">
    <property type="term" value="F:GTP binding"/>
    <property type="evidence" value="ECO:0007669"/>
    <property type="project" value="UniProtKB-KW"/>
</dbReference>
<dbReference type="Proteomes" id="UP001318040">
    <property type="component" value="Chromosome 21"/>
</dbReference>
<dbReference type="PANTHER" id="PTHR24072">
    <property type="entry name" value="RHO FAMILY GTPASE"/>
    <property type="match status" value="1"/>
</dbReference>
<gene>
    <name evidence="7" type="primary">LOC116944668</name>
</gene>
<keyword evidence="1" id="KW-0677">Repeat</keyword>
<evidence type="ECO:0000256" key="1">
    <source>
        <dbReference type="ARBA" id="ARBA00022737"/>
    </source>
</evidence>
<dbReference type="CDD" id="cd01873">
    <property type="entry name" value="RhoBTB"/>
    <property type="match status" value="1"/>
</dbReference>
<feature type="region of interest" description="Disordered" evidence="4">
    <location>
        <begin position="455"/>
        <end position="485"/>
    </location>
</feature>
<feature type="compositionally biased region" description="Low complexity" evidence="4">
    <location>
        <begin position="465"/>
        <end position="477"/>
    </location>
</feature>
<proteinExistence type="predicted"/>
<dbReference type="PRINTS" id="PR00449">
    <property type="entry name" value="RASTRNSFRMNG"/>
</dbReference>
<dbReference type="GO" id="GO:0010008">
    <property type="term" value="C:endosome membrane"/>
    <property type="evidence" value="ECO:0007669"/>
    <property type="project" value="UniProtKB-ARBA"/>
</dbReference>
<dbReference type="InterPro" id="IPR011333">
    <property type="entry name" value="SKP1/BTB/POZ_sf"/>
</dbReference>
<protein>
    <submittedName>
        <fullName evidence="7">Rho-related BTB domain-containing protein 1-like isoform X1</fullName>
    </submittedName>
</protein>
<feature type="compositionally biased region" description="Acidic residues" evidence="4">
    <location>
        <begin position="560"/>
        <end position="572"/>
    </location>
</feature>
<dbReference type="Pfam" id="PF00071">
    <property type="entry name" value="Ras"/>
    <property type="match status" value="1"/>
</dbReference>
<feature type="compositionally biased region" description="Low complexity" evidence="4">
    <location>
        <begin position="353"/>
        <end position="365"/>
    </location>
</feature>